<dbReference type="Proteomes" id="UP000863257">
    <property type="component" value="Unassembled WGS sequence"/>
</dbReference>
<dbReference type="InterPro" id="IPR051162">
    <property type="entry name" value="T4SS_component"/>
</dbReference>
<dbReference type="Gene3D" id="3.40.50.300">
    <property type="entry name" value="P-loop containing nucleotide triphosphate hydrolases"/>
    <property type="match status" value="1"/>
</dbReference>
<dbReference type="EMBL" id="DACRBY010000006">
    <property type="protein sequence ID" value="HAS8539439.1"/>
    <property type="molecule type" value="Genomic_DNA"/>
</dbReference>
<dbReference type="SUPFAM" id="SSF52540">
    <property type="entry name" value="P-loop containing nucleoside triphosphate hydrolases"/>
    <property type="match status" value="1"/>
</dbReference>
<dbReference type="InterPro" id="IPR027417">
    <property type="entry name" value="P-loop_NTPase"/>
</dbReference>
<accession>A0A8H9K9I7</accession>
<reference evidence="1" key="1">
    <citation type="journal article" date="2018" name="Genome Biol.">
        <title>SKESA: strategic k-mer extension for scrupulous assemblies.</title>
        <authorList>
            <person name="Souvorov A."/>
            <person name="Agarwala R."/>
            <person name="Lipman D.J."/>
        </authorList>
    </citation>
    <scope>NUCLEOTIDE SEQUENCE</scope>
    <source>
        <strain evidence="1">BCW_3452</strain>
    </source>
</reference>
<comment type="caution">
    <text evidence="1">The sequence shown here is derived from an EMBL/GenBank/DDBJ whole genome shotgun (WGS) entry which is preliminary data.</text>
</comment>
<proteinExistence type="predicted"/>
<protein>
    <submittedName>
        <fullName evidence="1">Uncharacterized protein</fullName>
    </submittedName>
</protein>
<dbReference type="AlphaFoldDB" id="A0A8H9K9I7"/>
<name>A0A8H9K9I7_VIBVL</name>
<sequence>MTKKRKPPLRLPMPVNSNPALNAEHVIYVGTTGSGKTTAVRVMGLVPQKSQAVFFDPYQNYAGKVFQGQKVQTFTEFGPFARALVASRRKRTGFKLALVKEANAENLETFAAIVWSCGDGLKPPLHVVIEELASTVETTGKLKGKAGELWRGGRQFGLVVHSTFQRTQEVPKTVSSQSPNWWVGGLSSMADANYIAAQKSHDVTELTALKTAKVNKGIAQYLLFRDGIGNIERGEIDCRR</sequence>
<gene>
    <name evidence="1" type="ORF">I7730_06530</name>
</gene>
<organism evidence="1">
    <name type="scientific">Vibrio vulnificus</name>
    <dbReference type="NCBI Taxonomy" id="672"/>
    <lineage>
        <taxon>Bacteria</taxon>
        <taxon>Pseudomonadati</taxon>
        <taxon>Pseudomonadota</taxon>
        <taxon>Gammaproteobacteria</taxon>
        <taxon>Vibrionales</taxon>
        <taxon>Vibrionaceae</taxon>
        <taxon>Vibrio</taxon>
    </lineage>
</organism>
<dbReference type="PANTHER" id="PTHR30121:SF6">
    <property type="entry name" value="SLR6007 PROTEIN"/>
    <property type="match status" value="1"/>
</dbReference>
<evidence type="ECO:0000313" key="1">
    <source>
        <dbReference type="EMBL" id="HAS8539439.1"/>
    </source>
</evidence>
<dbReference type="PANTHER" id="PTHR30121">
    <property type="entry name" value="UNCHARACTERIZED PROTEIN YJGR-RELATED"/>
    <property type="match status" value="1"/>
</dbReference>
<reference evidence="1" key="2">
    <citation type="submission" date="2019-01" db="EMBL/GenBank/DDBJ databases">
        <authorList>
            <consortium name="NCBI Pathogen Detection Project"/>
        </authorList>
    </citation>
    <scope>NUCLEOTIDE SEQUENCE</scope>
    <source>
        <strain evidence="1">BCW_3452</strain>
    </source>
</reference>